<protein>
    <submittedName>
        <fullName evidence="1">Nucleotidyltransferase substrate binding protein like</fullName>
    </submittedName>
</protein>
<dbReference type="RefSeq" id="WP_092793820.1">
    <property type="nucleotide sequence ID" value="NZ_FOPC01000015.1"/>
</dbReference>
<dbReference type="EMBL" id="FOPC01000015">
    <property type="protein sequence ID" value="SFH06452.1"/>
    <property type="molecule type" value="Genomic_DNA"/>
</dbReference>
<dbReference type="AlphaFoldDB" id="A0A1I2WZ39"/>
<dbReference type="OrthoDB" id="9810452at2"/>
<reference evidence="2" key="1">
    <citation type="submission" date="2016-10" db="EMBL/GenBank/DDBJ databases">
        <authorList>
            <person name="Varghese N."/>
            <person name="Submissions S."/>
        </authorList>
    </citation>
    <scope>NUCLEOTIDE SEQUENCE [LARGE SCALE GENOMIC DNA]</scope>
    <source>
        <strain evidence="2">DSM 19315</strain>
    </source>
</reference>
<dbReference type="STRING" id="435880.SAMN04487988_11522"/>
<evidence type="ECO:0000313" key="2">
    <source>
        <dbReference type="Proteomes" id="UP000199642"/>
    </source>
</evidence>
<dbReference type="InterPro" id="IPR010235">
    <property type="entry name" value="HepT"/>
</dbReference>
<name>A0A1I2WZ39_9BACT</name>
<dbReference type="GO" id="GO:0016740">
    <property type="term" value="F:transferase activity"/>
    <property type="evidence" value="ECO:0007669"/>
    <property type="project" value="UniProtKB-KW"/>
</dbReference>
<gene>
    <name evidence="1" type="ORF">SAMN04487988_11522</name>
</gene>
<dbReference type="Pfam" id="PF08780">
    <property type="entry name" value="NTase_sub_bind"/>
    <property type="match status" value="1"/>
</dbReference>
<organism evidence="1 2">
    <name type="scientific">Algoriphagus hitonicola</name>
    <dbReference type="NCBI Taxonomy" id="435880"/>
    <lineage>
        <taxon>Bacteria</taxon>
        <taxon>Pseudomonadati</taxon>
        <taxon>Bacteroidota</taxon>
        <taxon>Cytophagia</taxon>
        <taxon>Cytophagales</taxon>
        <taxon>Cyclobacteriaceae</taxon>
        <taxon>Algoriphagus</taxon>
    </lineage>
</organism>
<dbReference type="Gene3D" id="1.20.120.330">
    <property type="entry name" value="Nucleotidyltransferases domain 2"/>
    <property type="match status" value="1"/>
</dbReference>
<dbReference type="Proteomes" id="UP000199642">
    <property type="component" value="Unassembled WGS sequence"/>
</dbReference>
<evidence type="ECO:0000313" key="1">
    <source>
        <dbReference type="EMBL" id="SFH06452.1"/>
    </source>
</evidence>
<proteinExistence type="predicted"/>
<dbReference type="SUPFAM" id="SSF81593">
    <property type="entry name" value="Nucleotidyltransferase substrate binding subunit/domain"/>
    <property type="match status" value="1"/>
</dbReference>
<sequence>MKSLPPSCEQCFEEFKSSLEDLRIYGQRSKKGPLSDSQSRELIISFEVSHELALKVMNGYFKKFDKGPFTGSRDLTVEAFHAELIDEGKPWLDMVIDRIQYNPIYDIDTQGKFIENILKKYISLLEKFEETMGKKLDQ</sequence>
<accession>A0A1I2WZ39</accession>
<keyword evidence="1" id="KW-0808">Transferase</keyword>
<keyword evidence="2" id="KW-1185">Reference proteome</keyword>